<gene>
    <name evidence="1" type="ORF">BDN72DRAFT_966178</name>
</gene>
<accession>A0ACD3A0T2</accession>
<organism evidence="1 2">
    <name type="scientific">Pluteus cervinus</name>
    <dbReference type="NCBI Taxonomy" id="181527"/>
    <lineage>
        <taxon>Eukaryota</taxon>
        <taxon>Fungi</taxon>
        <taxon>Dikarya</taxon>
        <taxon>Basidiomycota</taxon>
        <taxon>Agaricomycotina</taxon>
        <taxon>Agaricomycetes</taxon>
        <taxon>Agaricomycetidae</taxon>
        <taxon>Agaricales</taxon>
        <taxon>Pluteineae</taxon>
        <taxon>Pluteaceae</taxon>
        <taxon>Pluteus</taxon>
    </lineage>
</organism>
<keyword evidence="2" id="KW-1185">Reference proteome</keyword>
<dbReference type="EMBL" id="ML209102">
    <property type="protein sequence ID" value="TFK59030.1"/>
    <property type="molecule type" value="Genomic_DNA"/>
</dbReference>
<name>A0ACD3A0T2_9AGAR</name>
<proteinExistence type="predicted"/>
<reference evidence="1 2" key="1">
    <citation type="journal article" date="2019" name="Nat. Ecol. Evol.">
        <title>Megaphylogeny resolves global patterns of mushroom evolution.</title>
        <authorList>
            <person name="Varga T."/>
            <person name="Krizsan K."/>
            <person name="Foldi C."/>
            <person name="Dima B."/>
            <person name="Sanchez-Garcia M."/>
            <person name="Sanchez-Ramirez S."/>
            <person name="Szollosi G.J."/>
            <person name="Szarkandi J.G."/>
            <person name="Papp V."/>
            <person name="Albert L."/>
            <person name="Andreopoulos W."/>
            <person name="Angelini C."/>
            <person name="Antonin V."/>
            <person name="Barry K.W."/>
            <person name="Bougher N.L."/>
            <person name="Buchanan P."/>
            <person name="Buyck B."/>
            <person name="Bense V."/>
            <person name="Catcheside P."/>
            <person name="Chovatia M."/>
            <person name="Cooper J."/>
            <person name="Damon W."/>
            <person name="Desjardin D."/>
            <person name="Finy P."/>
            <person name="Geml J."/>
            <person name="Haridas S."/>
            <person name="Hughes K."/>
            <person name="Justo A."/>
            <person name="Karasinski D."/>
            <person name="Kautmanova I."/>
            <person name="Kiss B."/>
            <person name="Kocsube S."/>
            <person name="Kotiranta H."/>
            <person name="LaButti K.M."/>
            <person name="Lechner B.E."/>
            <person name="Liimatainen K."/>
            <person name="Lipzen A."/>
            <person name="Lukacs Z."/>
            <person name="Mihaltcheva S."/>
            <person name="Morgado L.N."/>
            <person name="Niskanen T."/>
            <person name="Noordeloos M.E."/>
            <person name="Ohm R.A."/>
            <person name="Ortiz-Santana B."/>
            <person name="Ovrebo C."/>
            <person name="Racz N."/>
            <person name="Riley R."/>
            <person name="Savchenko A."/>
            <person name="Shiryaev A."/>
            <person name="Soop K."/>
            <person name="Spirin V."/>
            <person name="Szebenyi C."/>
            <person name="Tomsovsky M."/>
            <person name="Tulloss R.E."/>
            <person name="Uehling J."/>
            <person name="Grigoriev I.V."/>
            <person name="Vagvolgyi C."/>
            <person name="Papp T."/>
            <person name="Martin F.M."/>
            <person name="Miettinen O."/>
            <person name="Hibbett D.S."/>
            <person name="Nagy L.G."/>
        </authorList>
    </citation>
    <scope>NUCLEOTIDE SEQUENCE [LARGE SCALE GENOMIC DNA]</scope>
    <source>
        <strain evidence="1 2">NL-1719</strain>
    </source>
</reference>
<protein>
    <submittedName>
        <fullName evidence="1">Uncharacterized protein</fullName>
    </submittedName>
</protein>
<evidence type="ECO:0000313" key="2">
    <source>
        <dbReference type="Proteomes" id="UP000308600"/>
    </source>
</evidence>
<sequence>MSALLPTESTPKPSPKRTRSTRAAFVHDADGNLVGGEKIPPSPLTTSAAPRQKKRKRGPAPSKAQKASDFSSPPPTSSTASPVPDLGAQPPPIPSLEKTALATSPSPSCTVAPSPTLPTPAKEVEATAPSPPQPTPPEPIPQLPEVPKAAEPMQMDPQVPKISKSASKDASNPSNQSPPQPESPTPLKINPHTFYFYQNGDLLVEVDGVHFKLFWDRIIKASTFFQEKYNSAKNDESKKALLTGNEVVVLTGMDVTVDELVILLDMVESIKPPQTKTRHSLKSVLSILNASHVLSFRGYTDWAKEQLSTLWFVGDDFENLSSITTLSSQEVACSIALARKCDIPGIIKPAVFSLVRLPNFGGSGQTASYSFDLVQCRERLLGHWVTTLNRLVLPTCTSSPPSIPTDASTLPIPCTANDPLKTRFFHYKTIHETGFFQVYMNDTISGLQALKEQLVPNTQPQSVPPPRKRRRKFSEEPDVKLVPDLGKWADPNIGGYCGSCVEKMWDICAEGMEECWDHLDEWAGVKSASFGLTRMDVS</sequence>
<dbReference type="Proteomes" id="UP000308600">
    <property type="component" value="Unassembled WGS sequence"/>
</dbReference>
<evidence type="ECO:0000313" key="1">
    <source>
        <dbReference type="EMBL" id="TFK59030.1"/>
    </source>
</evidence>